<dbReference type="EMBL" id="GBXM01040433">
    <property type="protein sequence ID" value="JAH68144.1"/>
    <property type="molecule type" value="Transcribed_RNA"/>
</dbReference>
<reference evidence="1" key="1">
    <citation type="submission" date="2014-11" db="EMBL/GenBank/DDBJ databases">
        <authorList>
            <person name="Amaro Gonzalez C."/>
        </authorList>
    </citation>
    <scope>NUCLEOTIDE SEQUENCE</scope>
</reference>
<proteinExistence type="predicted"/>
<organism evidence="1">
    <name type="scientific">Anguilla anguilla</name>
    <name type="common">European freshwater eel</name>
    <name type="synonym">Muraena anguilla</name>
    <dbReference type="NCBI Taxonomy" id="7936"/>
    <lineage>
        <taxon>Eukaryota</taxon>
        <taxon>Metazoa</taxon>
        <taxon>Chordata</taxon>
        <taxon>Craniata</taxon>
        <taxon>Vertebrata</taxon>
        <taxon>Euteleostomi</taxon>
        <taxon>Actinopterygii</taxon>
        <taxon>Neopterygii</taxon>
        <taxon>Teleostei</taxon>
        <taxon>Anguilliformes</taxon>
        <taxon>Anguillidae</taxon>
        <taxon>Anguilla</taxon>
    </lineage>
</organism>
<protein>
    <submittedName>
        <fullName evidence="1">Uncharacterized protein</fullName>
    </submittedName>
</protein>
<evidence type="ECO:0000313" key="1">
    <source>
        <dbReference type="EMBL" id="JAH68144.1"/>
    </source>
</evidence>
<sequence>MWVLMLTPHLFQIASYWVKPTNRLLHF</sequence>
<dbReference type="AlphaFoldDB" id="A0A0E9UQK0"/>
<accession>A0A0E9UQK0</accession>
<reference evidence="1" key="2">
    <citation type="journal article" date="2015" name="Fish Shellfish Immunol.">
        <title>Early steps in the European eel (Anguilla anguilla)-Vibrio vulnificus interaction in the gills: Role of the RtxA13 toxin.</title>
        <authorList>
            <person name="Callol A."/>
            <person name="Pajuelo D."/>
            <person name="Ebbesson L."/>
            <person name="Teles M."/>
            <person name="MacKenzie S."/>
            <person name="Amaro C."/>
        </authorList>
    </citation>
    <scope>NUCLEOTIDE SEQUENCE</scope>
</reference>
<name>A0A0E9UQK0_ANGAN</name>